<dbReference type="AlphaFoldDB" id="A0A921LQP8"/>
<reference evidence="1" key="1">
    <citation type="journal article" date="2021" name="PeerJ">
        <title>Extensive microbial diversity within the chicken gut microbiome revealed by metagenomics and culture.</title>
        <authorList>
            <person name="Gilroy R."/>
            <person name="Ravi A."/>
            <person name="Getino M."/>
            <person name="Pursley I."/>
            <person name="Horton D.L."/>
            <person name="Alikhan N.F."/>
            <person name="Baker D."/>
            <person name="Gharbi K."/>
            <person name="Hall N."/>
            <person name="Watson M."/>
            <person name="Adriaenssens E.M."/>
            <person name="Foster-Nyarko E."/>
            <person name="Jarju S."/>
            <person name="Secka A."/>
            <person name="Antonio M."/>
            <person name="Oren A."/>
            <person name="Chaudhuri R.R."/>
            <person name="La Ragione R."/>
            <person name="Hildebrand F."/>
            <person name="Pallen M.J."/>
        </authorList>
    </citation>
    <scope>NUCLEOTIDE SEQUENCE</scope>
    <source>
        <strain evidence="1">ChiGjej2B2-7701</strain>
    </source>
</reference>
<comment type="caution">
    <text evidence="1">The sequence shown here is derived from an EMBL/GenBank/DDBJ whole genome shotgun (WGS) entry which is preliminary data.</text>
</comment>
<reference evidence="1" key="2">
    <citation type="submission" date="2021-09" db="EMBL/GenBank/DDBJ databases">
        <authorList>
            <person name="Gilroy R."/>
        </authorList>
    </citation>
    <scope>NUCLEOTIDE SEQUENCE</scope>
    <source>
        <strain evidence="1">ChiGjej2B2-7701</strain>
    </source>
</reference>
<proteinExistence type="predicted"/>
<organism evidence="1 2">
    <name type="scientific">Collinsella ihumii</name>
    <dbReference type="NCBI Taxonomy" id="1720204"/>
    <lineage>
        <taxon>Bacteria</taxon>
        <taxon>Bacillati</taxon>
        <taxon>Actinomycetota</taxon>
        <taxon>Coriobacteriia</taxon>
        <taxon>Coriobacteriales</taxon>
        <taxon>Coriobacteriaceae</taxon>
        <taxon>Collinsella</taxon>
    </lineage>
</organism>
<name>A0A921LQP8_9ACTN</name>
<dbReference type="EMBL" id="DYVF01000020">
    <property type="protein sequence ID" value="HJG30222.1"/>
    <property type="molecule type" value="Genomic_DNA"/>
</dbReference>
<gene>
    <name evidence="1" type="ORF">K8U80_02370</name>
</gene>
<evidence type="ECO:0000313" key="1">
    <source>
        <dbReference type="EMBL" id="HJG30222.1"/>
    </source>
</evidence>
<sequence length="77" mass="8841">MACSQIIPQEDIDTVLVHFERPNAEGFDSARCKLPSYEWTSWEGTFSDDELRGFEEYLRSNERLIYRYAASGGSRAA</sequence>
<accession>A0A921LQP8</accession>
<evidence type="ECO:0000313" key="2">
    <source>
        <dbReference type="Proteomes" id="UP000746751"/>
    </source>
</evidence>
<dbReference type="Proteomes" id="UP000746751">
    <property type="component" value="Unassembled WGS sequence"/>
</dbReference>
<protein>
    <submittedName>
        <fullName evidence="1">Uncharacterized protein</fullName>
    </submittedName>
</protein>